<dbReference type="GO" id="GO:0006508">
    <property type="term" value="P:proteolysis"/>
    <property type="evidence" value="ECO:0007669"/>
    <property type="project" value="UniProtKB-KW"/>
</dbReference>
<evidence type="ECO:0000256" key="8">
    <source>
        <dbReference type="RuleBase" id="RU364100"/>
    </source>
</evidence>
<dbReference type="PANTHER" id="PTHR13604">
    <property type="entry name" value="DC12-RELATED"/>
    <property type="match status" value="1"/>
</dbReference>
<organism evidence="9 10">
    <name type="scientific">Leptospira saintgironsiae</name>
    <dbReference type="NCBI Taxonomy" id="2023183"/>
    <lineage>
        <taxon>Bacteria</taxon>
        <taxon>Pseudomonadati</taxon>
        <taxon>Spirochaetota</taxon>
        <taxon>Spirochaetia</taxon>
        <taxon>Leptospirales</taxon>
        <taxon>Leptospiraceae</taxon>
        <taxon>Leptospira</taxon>
    </lineage>
</organism>
<keyword evidence="3" id="KW-0227">DNA damage</keyword>
<dbReference type="OrthoDB" id="9782620at2"/>
<evidence type="ECO:0000256" key="1">
    <source>
        <dbReference type="ARBA" id="ARBA00008136"/>
    </source>
</evidence>
<keyword evidence="5" id="KW-0190">Covalent protein-DNA linkage</keyword>
<keyword evidence="4 8" id="KW-0378">Hydrolase</keyword>
<dbReference type="GO" id="GO:0003697">
    <property type="term" value="F:single-stranded DNA binding"/>
    <property type="evidence" value="ECO:0007669"/>
    <property type="project" value="InterPro"/>
</dbReference>
<dbReference type="AlphaFoldDB" id="A0A2M9Y7J6"/>
<dbReference type="Gene3D" id="3.90.1680.10">
    <property type="entry name" value="SOS response associated peptidase-like"/>
    <property type="match status" value="1"/>
</dbReference>
<dbReference type="GO" id="GO:0106300">
    <property type="term" value="P:protein-DNA covalent cross-linking repair"/>
    <property type="evidence" value="ECO:0007669"/>
    <property type="project" value="InterPro"/>
</dbReference>
<dbReference type="Pfam" id="PF02586">
    <property type="entry name" value="SRAP"/>
    <property type="match status" value="1"/>
</dbReference>
<dbReference type="RefSeq" id="WP_100711817.1">
    <property type="nucleotide sequence ID" value="NZ_NPDR01000016.1"/>
</dbReference>
<dbReference type="InterPro" id="IPR036590">
    <property type="entry name" value="SRAP-like"/>
</dbReference>
<keyword evidence="2 8" id="KW-0645">Protease</keyword>
<gene>
    <name evidence="9" type="ORF">CH362_18580</name>
</gene>
<dbReference type="InterPro" id="IPR003738">
    <property type="entry name" value="SRAP"/>
</dbReference>
<keyword evidence="10" id="KW-1185">Reference proteome</keyword>
<dbReference type="EC" id="3.4.-.-" evidence="8"/>
<dbReference type="Proteomes" id="UP000231926">
    <property type="component" value="Unassembled WGS sequence"/>
</dbReference>
<evidence type="ECO:0000256" key="6">
    <source>
        <dbReference type="ARBA" id="ARBA00023125"/>
    </source>
</evidence>
<dbReference type="PANTHER" id="PTHR13604:SF0">
    <property type="entry name" value="ABASIC SITE PROCESSING PROTEIN HMCES"/>
    <property type="match status" value="1"/>
</dbReference>
<dbReference type="GO" id="GO:0008233">
    <property type="term" value="F:peptidase activity"/>
    <property type="evidence" value="ECO:0007669"/>
    <property type="project" value="UniProtKB-KW"/>
</dbReference>
<dbReference type="EMBL" id="NPDR01000016">
    <property type="protein sequence ID" value="PJZ47548.1"/>
    <property type="molecule type" value="Genomic_DNA"/>
</dbReference>
<keyword evidence="7" id="KW-0456">Lyase</keyword>
<keyword evidence="6" id="KW-0238">DNA-binding</keyword>
<evidence type="ECO:0000256" key="3">
    <source>
        <dbReference type="ARBA" id="ARBA00022763"/>
    </source>
</evidence>
<evidence type="ECO:0000256" key="4">
    <source>
        <dbReference type="ARBA" id="ARBA00022801"/>
    </source>
</evidence>
<evidence type="ECO:0000256" key="5">
    <source>
        <dbReference type="ARBA" id="ARBA00023124"/>
    </source>
</evidence>
<evidence type="ECO:0000256" key="2">
    <source>
        <dbReference type="ARBA" id="ARBA00022670"/>
    </source>
</evidence>
<evidence type="ECO:0000313" key="9">
    <source>
        <dbReference type="EMBL" id="PJZ47548.1"/>
    </source>
</evidence>
<accession>A0A2M9Y7J6</accession>
<protein>
    <recommendedName>
        <fullName evidence="8">Abasic site processing protein</fullName>
        <ecNumber evidence="8">3.4.-.-</ecNumber>
    </recommendedName>
</protein>
<evidence type="ECO:0000313" key="10">
    <source>
        <dbReference type="Proteomes" id="UP000231926"/>
    </source>
</evidence>
<dbReference type="GO" id="GO:0016829">
    <property type="term" value="F:lyase activity"/>
    <property type="evidence" value="ECO:0007669"/>
    <property type="project" value="UniProtKB-KW"/>
</dbReference>
<reference evidence="9 10" key="1">
    <citation type="submission" date="2017-07" db="EMBL/GenBank/DDBJ databases">
        <title>Leptospira spp. isolated from tropical soils.</title>
        <authorList>
            <person name="Thibeaux R."/>
            <person name="Iraola G."/>
            <person name="Ferres I."/>
            <person name="Bierque E."/>
            <person name="Girault D."/>
            <person name="Soupe-Gilbert M.-E."/>
            <person name="Picardeau M."/>
            <person name="Goarant C."/>
        </authorList>
    </citation>
    <scope>NUCLEOTIDE SEQUENCE [LARGE SCALE GENOMIC DNA]</scope>
    <source>
        <strain evidence="9 10">FH4-C-A2</strain>
    </source>
</reference>
<dbReference type="SUPFAM" id="SSF143081">
    <property type="entry name" value="BB1717-like"/>
    <property type="match status" value="1"/>
</dbReference>
<sequence>MCGRYALNATASQVIEYFNLRYETDQIRREFREEKEVFPTKVEPIIRSIDGQAIVDYLSWGVKYEWIPKLQINARFDKLTKFKTWASLIKRNRCIIPATSYWEWSELELKGNNRYELYPLKTDIMGFAGLTDTFIDRHGIKRIGFILITTDANPHIAEIHDRQPAMILPENVGSWLDDSISDPREYIHHAGEDELEYKKVPNKIDQIELNFD</sequence>
<name>A0A2M9Y7J6_9LEPT</name>
<comment type="similarity">
    <text evidence="1 8">Belongs to the SOS response-associated peptidase family.</text>
</comment>
<proteinExistence type="inferred from homology"/>
<evidence type="ECO:0000256" key="7">
    <source>
        <dbReference type="ARBA" id="ARBA00023239"/>
    </source>
</evidence>
<comment type="caution">
    <text evidence="9">The sequence shown here is derived from an EMBL/GenBank/DDBJ whole genome shotgun (WGS) entry which is preliminary data.</text>
</comment>